<dbReference type="InterPro" id="IPR001623">
    <property type="entry name" value="DnaJ_domain"/>
</dbReference>
<evidence type="ECO:0000313" key="3">
    <source>
        <dbReference type="EMBL" id="CAH2090492.1"/>
    </source>
</evidence>
<evidence type="ECO:0000259" key="2">
    <source>
        <dbReference type="PROSITE" id="PS50076"/>
    </source>
</evidence>
<dbReference type="Pfam" id="PF00226">
    <property type="entry name" value="DnaJ"/>
    <property type="match status" value="1"/>
</dbReference>
<dbReference type="PANTHER" id="PTHR44825">
    <property type="match status" value="1"/>
</dbReference>
<feature type="domain" description="J" evidence="2">
    <location>
        <begin position="26"/>
        <end position="90"/>
    </location>
</feature>
<evidence type="ECO:0000256" key="1">
    <source>
        <dbReference type="SAM" id="Phobius"/>
    </source>
</evidence>
<dbReference type="InterPro" id="IPR052763">
    <property type="entry name" value="DnaJ_C4"/>
</dbReference>
<comment type="caution">
    <text evidence="3">The sequence shown here is derived from an EMBL/GenBank/DDBJ whole genome shotgun (WGS) entry which is preliminary data.</text>
</comment>
<evidence type="ECO:0000313" key="4">
    <source>
        <dbReference type="Proteomes" id="UP001153954"/>
    </source>
</evidence>
<organism evidence="3 4">
    <name type="scientific">Euphydryas editha</name>
    <name type="common">Edith's checkerspot</name>
    <dbReference type="NCBI Taxonomy" id="104508"/>
    <lineage>
        <taxon>Eukaryota</taxon>
        <taxon>Metazoa</taxon>
        <taxon>Ecdysozoa</taxon>
        <taxon>Arthropoda</taxon>
        <taxon>Hexapoda</taxon>
        <taxon>Insecta</taxon>
        <taxon>Pterygota</taxon>
        <taxon>Neoptera</taxon>
        <taxon>Endopterygota</taxon>
        <taxon>Lepidoptera</taxon>
        <taxon>Glossata</taxon>
        <taxon>Ditrysia</taxon>
        <taxon>Papilionoidea</taxon>
        <taxon>Nymphalidae</taxon>
        <taxon>Nymphalinae</taxon>
        <taxon>Euphydryas</taxon>
    </lineage>
</organism>
<feature type="transmembrane region" description="Helical" evidence="1">
    <location>
        <begin position="142"/>
        <end position="163"/>
    </location>
</feature>
<reference evidence="3" key="1">
    <citation type="submission" date="2022-03" db="EMBL/GenBank/DDBJ databases">
        <authorList>
            <person name="Tunstrom K."/>
        </authorList>
    </citation>
    <scope>NUCLEOTIDE SEQUENCE</scope>
</reference>
<dbReference type="SMART" id="SM00271">
    <property type="entry name" value="DnaJ"/>
    <property type="match status" value="1"/>
</dbReference>
<dbReference type="PANTHER" id="PTHR44825:SF1">
    <property type="entry name" value="DNAJ HOMOLOG SUBFAMILY C MEMBER 4"/>
    <property type="match status" value="1"/>
</dbReference>
<accession>A0AAU9TW08</accession>
<keyword evidence="1" id="KW-1133">Transmembrane helix</keyword>
<dbReference type="AlphaFoldDB" id="A0AAU9TW08"/>
<keyword evidence="1" id="KW-0472">Membrane</keyword>
<name>A0AAU9TW08_EUPED</name>
<keyword evidence="4" id="KW-1185">Reference proteome</keyword>
<dbReference type="SUPFAM" id="SSF46565">
    <property type="entry name" value="Chaperone J-domain"/>
    <property type="match status" value="1"/>
</dbReference>
<proteinExistence type="predicted"/>
<sequence length="230" mass="26293">MYLFKSNTLFNSACKFRRLYSSGKKTHYEVLNLQKNCTDKEIKDAFIKMSKEYHPDKNKSSKAQENFVRIVEAYNILGKPTSRAQYDQTSDIETSGYTYVYKSRAHYDWRTNTHNSQSNSQSYNSKTNSYYGVKGIKKLSNAAIIMICFGIAIIGVILQVVVIKESYLIHRKRTQEKSIKLAEELEKVRDTARGKTRDMQTQILLDKIVTASNPSVATASLGQTLANEKK</sequence>
<gene>
    <name evidence="3" type="ORF">EEDITHA_LOCUS6444</name>
</gene>
<keyword evidence="1" id="KW-0812">Transmembrane</keyword>
<dbReference type="PROSITE" id="PS50076">
    <property type="entry name" value="DNAJ_2"/>
    <property type="match status" value="1"/>
</dbReference>
<dbReference type="InterPro" id="IPR036869">
    <property type="entry name" value="J_dom_sf"/>
</dbReference>
<dbReference type="Proteomes" id="UP001153954">
    <property type="component" value="Unassembled WGS sequence"/>
</dbReference>
<dbReference type="PRINTS" id="PR00625">
    <property type="entry name" value="JDOMAIN"/>
</dbReference>
<dbReference type="Gene3D" id="1.10.287.110">
    <property type="entry name" value="DnaJ domain"/>
    <property type="match status" value="1"/>
</dbReference>
<protein>
    <recommendedName>
        <fullName evidence="2">J domain-containing protein</fullName>
    </recommendedName>
</protein>
<dbReference type="CDD" id="cd06257">
    <property type="entry name" value="DnaJ"/>
    <property type="match status" value="1"/>
</dbReference>
<dbReference type="EMBL" id="CAKOGL010000009">
    <property type="protein sequence ID" value="CAH2090492.1"/>
    <property type="molecule type" value="Genomic_DNA"/>
</dbReference>